<feature type="compositionally biased region" description="Polar residues" evidence="1">
    <location>
        <begin position="24"/>
        <end position="66"/>
    </location>
</feature>
<dbReference type="Pfam" id="PF13259">
    <property type="entry name" value="clamp_Gag1-like"/>
    <property type="match status" value="1"/>
</dbReference>
<dbReference type="InterPro" id="IPR025124">
    <property type="entry name" value="Gag1-like_clamp"/>
</dbReference>
<feature type="compositionally biased region" description="Polar residues" evidence="1">
    <location>
        <begin position="91"/>
        <end position="100"/>
    </location>
</feature>
<dbReference type="VEuPathDB" id="FungiDB:PV10_01281"/>
<feature type="compositionally biased region" description="Low complexity" evidence="1">
    <location>
        <begin position="224"/>
        <end position="254"/>
    </location>
</feature>
<proteinExistence type="predicted"/>
<dbReference type="EMBL" id="NAJM01000035">
    <property type="protein sequence ID" value="RVX68717.1"/>
    <property type="molecule type" value="Genomic_DNA"/>
</dbReference>
<feature type="region of interest" description="Disordered" evidence="1">
    <location>
        <begin position="179"/>
        <end position="299"/>
    </location>
</feature>
<comment type="caution">
    <text evidence="3">The sequence shown here is derived from an EMBL/GenBank/DDBJ whole genome shotgun (WGS) entry which is preliminary data.</text>
</comment>
<evidence type="ECO:0000313" key="4">
    <source>
        <dbReference type="Proteomes" id="UP000288859"/>
    </source>
</evidence>
<feature type="region of interest" description="Disordered" evidence="1">
    <location>
        <begin position="456"/>
        <end position="508"/>
    </location>
</feature>
<dbReference type="AlphaFoldDB" id="A0A438MYA3"/>
<protein>
    <recommendedName>
        <fullName evidence="2">Gag1-like clamp domain-containing protein</fullName>
    </recommendedName>
</protein>
<dbReference type="OrthoDB" id="5422958at2759"/>
<feature type="domain" description="Gag1-like clamp" evidence="2">
    <location>
        <begin position="131"/>
        <end position="370"/>
    </location>
</feature>
<dbReference type="PANTHER" id="PTHR28065:SF1">
    <property type="entry name" value="DUF4050 DOMAIN-CONTAINING PROTEIN"/>
    <property type="match status" value="1"/>
</dbReference>
<sequence>MASITIPTTPTRPDSRRPSADPTTNNQSPNSPFFHNLTSRLRKSSNASSFTTADQSPAPQDPVTRTESTRAARRALQALIRNDWEWPPPADTTSTGNRTVRTPIGYRLREESLSDLENEELFARRKTKNDPYKFESPESIGKQLAEKRLKRKRAQEEELEWNKGLRTWSERRDAWTCAVRQSPQEQHQHQYPSQASGLPQPTRSRSSPYKNRLSKSISHERKTSASTSNSNTDGSGSIDAASTASAGTGQTKGTILSTSPTAQNVESSSIDTMSSSPTTTTSTNTTATSSRDPSSSSTIPYIPVFPPLLTDSDNGSNSDALALRSRIKPSAYPTIYSKVVVQSLTPNVPIPLNHMISALVDGWKAEGNWPPQSQAPSLSMAGLDGTKKKSRKSAAFLRWRKENSAAATLAGPVTGAGTGAGAGNSPYAIGSVPAPLLYGMNGDMSGPGGGVPVADIAPDDDSKSRVRRSMSKVKRVLSGGSADGLQELGIEFREQDDEEMEKNVTLKR</sequence>
<dbReference type="InterPro" id="IPR053274">
    <property type="entry name" value="Fluconazole_resistance"/>
</dbReference>
<name>A0A438MYA3_EXOME</name>
<reference evidence="3 4" key="1">
    <citation type="submission" date="2017-03" db="EMBL/GenBank/DDBJ databases">
        <title>Genomes of endolithic fungi from Antarctica.</title>
        <authorList>
            <person name="Coleine C."/>
            <person name="Masonjones S."/>
            <person name="Stajich J.E."/>
        </authorList>
    </citation>
    <scope>NUCLEOTIDE SEQUENCE [LARGE SCALE GENOMIC DNA]</scope>
    <source>
        <strain evidence="3 4">CCFEE 6314</strain>
    </source>
</reference>
<dbReference type="PANTHER" id="PTHR28065">
    <property type="entry name" value="FREQUENIN"/>
    <property type="match status" value="1"/>
</dbReference>
<evidence type="ECO:0000259" key="2">
    <source>
        <dbReference type="Pfam" id="PF13259"/>
    </source>
</evidence>
<feature type="compositionally biased region" description="Polar residues" evidence="1">
    <location>
        <begin position="179"/>
        <end position="209"/>
    </location>
</feature>
<feature type="compositionally biased region" description="Low complexity" evidence="1">
    <location>
        <begin position="1"/>
        <end position="12"/>
    </location>
</feature>
<organism evidence="3 4">
    <name type="scientific">Exophiala mesophila</name>
    <name type="common">Black yeast-like fungus</name>
    <dbReference type="NCBI Taxonomy" id="212818"/>
    <lineage>
        <taxon>Eukaryota</taxon>
        <taxon>Fungi</taxon>
        <taxon>Dikarya</taxon>
        <taxon>Ascomycota</taxon>
        <taxon>Pezizomycotina</taxon>
        <taxon>Eurotiomycetes</taxon>
        <taxon>Chaetothyriomycetidae</taxon>
        <taxon>Chaetothyriales</taxon>
        <taxon>Herpotrichiellaceae</taxon>
        <taxon>Exophiala</taxon>
    </lineage>
</organism>
<gene>
    <name evidence="3" type="ORF">B0A52_07603</name>
</gene>
<evidence type="ECO:0000256" key="1">
    <source>
        <dbReference type="SAM" id="MobiDB-lite"/>
    </source>
</evidence>
<feature type="compositionally biased region" description="Basic residues" evidence="1">
    <location>
        <begin position="465"/>
        <end position="475"/>
    </location>
</feature>
<evidence type="ECO:0000313" key="3">
    <source>
        <dbReference type="EMBL" id="RVX68717.1"/>
    </source>
</evidence>
<feature type="compositionally biased region" description="Polar residues" evidence="1">
    <location>
        <begin position="255"/>
        <end position="266"/>
    </location>
</feature>
<feature type="region of interest" description="Disordered" evidence="1">
    <location>
        <begin position="1"/>
        <end position="100"/>
    </location>
</feature>
<dbReference type="Proteomes" id="UP000288859">
    <property type="component" value="Unassembled WGS sequence"/>
</dbReference>
<feature type="compositionally biased region" description="Low complexity" evidence="1">
    <location>
        <begin position="267"/>
        <end position="298"/>
    </location>
</feature>
<accession>A0A438MYA3</accession>